<organism evidence="1 2">
    <name type="scientific">Coregonus suidteri</name>
    <dbReference type="NCBI Taxonomy" id="861788"/>
    <lineage>
        <taxon>Eukaryota</taxon>
        <taxon>Metazoa</taxon>
        <taxon>Chordata</taxon>
        <taxon>Craniata</taxon>
        <taxon>Vertebrata</taxon>
        <taxon>Euteleostomi</taxon>
        <taxon>Actinopterygii</taxon>
        <taxon>Neopterygii</taxon>
        <taxon>Teleostei</taxon>
        <taxon>Protacanthopterygii</taxon>
        <taxon>Salmoniformes</taxon>
        <taxon>Salmonidae</taxon>
        <taxon>Coregoninae</taxon>
        <taxon>Coregonus</taxon>
    </lineage>
</organism>
<comment type="caution">
    <text evidence="1">The sequence shown here is derived from an EMBL/GenBank/DDBJ whole genome shotgun (WGS) entry which is preliminary data.</text>
</comment>
<keyword evidence="2" id="KW-1185">Reference proteome</keyword>
<dbReference type="EMBL" id="JAGTTL010000025">
    <property type="protein sequence ID" value="KAK6303033.1"/>
    <property type="molecule type" value="Genomic_DNA"/>
</dbReference>
<accession>A0AAN8QM87</accession>
<name>A0AAN8QM87_9TELE</name>
<gene>
    <name evidence="1" type="ORF">J4Q44_G00273880</name>
</gene>
<sequence length="85" mass="9822">MFIYTIHILWTEATQYQGYCLVGRVFCDQGPFQSRPREVPYPGIQLQFVTHHSLCWNGLQPFLHQAILHAVCEQTLRPVPPSHSS</sequence>
<evidence type="ECO:0000313" key="1">
    <source>
        <dbReference type="EMBL" id="KAK6303033.1"/>
    </source>
</evidence>
<protein>
    <submittedName>
        <fullName evidence="1">Uncharacterized protein</fullName>
    </submittedName>
</protein>
<evidence type="ECO:0000313" key="2">
    <source>
        <dbReference type="Proteomes" id="UP001356427"/>
    </source>
</evidence>
<dbReference type="Proteomes" id="UP001356427">
    <property type="component" value="Unassembled WGS sequence"/>
</dbReference>
<reference evidence="1 2" key="1">
    <citation type="submission" date="2021-04" db="EMBL/GenBank/DDBJ databases">
        <authorList>
            <person name="De Guttry C."/>
            <person name="Zahm M."/>
            <person name="Klopp C."/>
            <person name="Cabau C."/>
            <person name="Louis A."/>
            <person name="Berthelot C."/>
            <person name="Parey E."/>
            <person name="Roest Crollius H."/>
            <person name="Montfort J."/>
            <person name="Robinson-Rechavi M."/>
            <person name="Bucao C."/>
            <person name="Bouchez O."/>
            <person name="Gislard M."/>
            <person name="Lluch J."/>
            <person name="Milhes M."/>
            <person name="Lampietro C."/>
            <person name="Lopez Roques C."/>
            <person name="Donnadieu C."/>
            <person name="Braasch I."/>
            <person name="Desvignes T."/>
            <person name="Postlethwait J."/>
            <person name="Bobe J."/>
            <person name="Wedekind C."/>
            <person name="Guiguen Y."/>
        </authorList>
    </citation>
    <scope>NUCLEOTIDE SEQUENCE [LARGE SCALE GENOMIC DNA]</scope>
    <source>
        <strain evidence="1">Cs_M1</strain>
        <tissue evidence="1">Blood</tissue>
    </source>
</reference>
<dbReference type="AlphaFoldDB" id="A0AAN8QM87"/>
<proteinExistence type="predicted"/>